<evidence type="ECO:0000256" key="2">
    <source>
        <dbReference type="ARBA" id="ARBA00022737"/>
    </source>
</evidence>
<evidence type="ECO:0000313" key="4">
    <source>
        <dbReference type="EMBL" id="GBP14874.1"/>
    </source>
</evidence>
<keyword evidence="1" id="KW-0853">WD repeat</keyword>
<dbReference type="InterPro" id="IPR051362">
    <property type="entry name" value="WD_repeat_creC_regulators"/>
</dbReference>
<keyword evidence="5" id="KW-1185">Reference proteome</keyword>
<dbReference type="EMBL" id="BGZK01005636">
    <property type="protein sequence ID" value="GBP14874.1"/>
    <property type="molecule type" value="Genomic_DNA"/>
</dbReference>
<reference evidence="4 5" key="1">
    <citation type="journal article" date="2019" name="Commun. Biol.">
        <title>The bagworm genome reveals a unique fibroin gene that provides high tensile strength.</title>
        <authorList>
            <person name="Kono N."/>
            <person name="Nakamura H."/>
            <person name="Ohtoshi R."/>
            <person name="Tomita M."/>
            <person name="Numata K."/>
            <person name="Arakawa K."/>
        </authorList>
    </citation>
    <scope>NUCLEOTIDE SEQUENCE [LARGE SCALE GENOMIC DNA]</scope>
</reference>
<keyword evidence="2" id="KW-0677">Repeat</keyword>
<accession>A0A4C1TLE0</accession>
<feature type="non-terminal residue" evidence="4">
    <location>
        <position position="162"/>
    </location>
</feature>
<dbReference type="Proteomes" id="UP000299102">
    <property type="component" value="Unassembled WGS sequence"/>
</dbReference>
<evidence type="ECO:0000256" key="3">
    <source>
        <dbReference type="SAM" id="MobiDB-lite"/>
    </source>
</evidence>
<name>A0A4C1TLE0_EUMVA</name>
<sequence length="162" mass="18128">MAGSSHLLRLTKETNAPKLTVDSSEKSLKIPPCRNLTRRPSRSPKGAELSKPIDKKFYKGTNPSCHDFNATTATPTGAPLLVGFTTGQIQMVSPQPGPREYRKLFNEDAKLLRQMVLIRMVHQGMIKTLRLFIQDSDHNQPLLDQASSLAPDKLAISYRFRL</sequence>
<protein>
    <submittedName>
        <fullName evidence="4">WD repeat-containing protein 20</fullName>
    </submittedName>
</protein>
<gene>
    <name evidence="4" type="primary">Wdr20</name>
    <name evidence="4" type="ORF">EVAR_71939_1</name>
</gene>
<evidence type="ECO:0000313" key="5">
    <source>
        <dbReference type="Proteomes" id="UP000299102"/>
    </source>
</evidence>
<feature type="region of interest" description="Disordered" evidence="3">
    <location>
        <begin position="1"/>
        <end position="51"/>
    </location>
</feature>
<comment type="caution">
    <text evidence="4">The sequence shown here is derived from an EMBL/GenBank/DDBJ whole genome shotgun (WGS) entry which is preliminary data.</text>
</comment>
<dbReference type="PANTHER" id="PTHR14107">
    <property type="entry name" value="WD REPEAT PROTEIN"/>
    <property type="match status" value="1"/>
</dbReference>
<evidence type="ECO:0000256" key="1">
    <source>
        <dbReference type="ARBA" id="ARBA00022574"/>
    </source>
</evidence>
<dbReference type="STRING" id="151549.A0A4C1TLE0"/>
<dbReference type="AlphaFoldDB" id="A0A4C1TLE0"/>
<dbReference type="OrthoDB" id="3367at2759"/>
<dbReference type="InterPro" id="IPR015943">
    <property type="entry name" value="WD40/YVTN_repeat-like_dom_sf"/>
</dbReference>
<dbReference type="Gene3D" id="2.130.10.10">
    <property type="entry name" value="YVTN repeat-like/Quinoprotein amine dehydrogenase"/>
    <property type="match status" value="1"/>
</dbReference>
<dbReference type="PANTHER" id="PTHR14107:SF16">
    <property type="entry name" value="AT02583P"/>
    <property type="match status" value="1"/>
</dbReference>
<proteinExistence type="predicted"/>
<organism evidence="4 5">
    <name type="scientific">Eumeta variegata</name>
    <name type="common">Bagworm moth</name>
    <name type="synonym">Eumeta japonica</name>
    <dbReference type="NCBI Taxonomy" id="151549"/>
    <lineage>
        <taxon>Eukaryota</taxon>
        <taxon>Metazoa</taxon>
        <taxon>Ecdysozoa</taxon>
        <taxon>Arthropoda</taxon>
        <taxon>Hexapoda</taxon>
        <taxon>Insecta</taxon>
        <taxon>Pterygota</taxon>
        <taxon>Neoptera</taxon>
        <taxon>Endopterygota</taxon>
        <taxon>Lepidoptera</taxon>
        <taxon>Glossata</taxon>
        <taxon>Ditrysia</taxon>
        <taxon>Tineoidea</taxon>
        <taxon>Psychidae</taxon>
        <taxon>Oiketicinae</taxon>
        <taxon>Eumeta</taxon>
    </lineage>
</organism>